<dbReference type="SUPFAM" id="SSF50800">
    <property type="entry name" value="PK beta-barrel domain-like"/>
    <property type="match status" value="1"/>
</dbReference>
<reference evidence="3" key="1">
    <citation type="journal article" date="2019" name="Int. J. Syst. Evol. Microbiol.">
        <title>The Global Catalogue of Microorganisms (GCM) 10K type strain sequencing project: providing services to taxonomists for standard genome sequencing and annotation.</title>
        <authorList>
            <consortium name="The Broad Institute Genomics Platform"/>
            <consortium name="The Broad Institute Genome Sequencing Center for Infectious Disease"/>
            <person name="Wu L."/>
            <person name="Ma J."/>
        </authorList>
    </citation>
    <scope>NUCLEOTIDE SEQUENCE [LARGE SCALE GENOMIC DNA]</scope>
    <source>
        <strain evidence="3">CGMCC 1.3240</strain>
    </source>
</reference>
<protein>
    <submittedName>
        <fullName evidence="2">MOSC domain-containing protein</fullName>
    </submittedName>
</protein>
<evidence type="ECO:0000313" key="2">
    <source>
        <dbReference type="EMBL" id="MFC5648520.1"/>
    </source>
</evidence>
<dbReference type="InterPro" id="IPR011037">
    <property type="entry name" value="Pyrv_Knase-like_insert_dom_sf"/>
</dbReference>
<dbReference type="Gene3D" id="2.40.33.20">
    <property type="entry name" value="PK beta-barrel domain-like"/>
    <property type="match status" value="1"/>
</dbReference>
<name>A0ABW0VWH1_9BACL</name>
<dbReference type="Proteomes" id="UP001596047">
    <property type="component" value="Unassembled WGS sequence"/>
</dbReference>
<dbReference type="RefSeq" id="WP_379186975.1">
    <property type="nucleotide sequence ID" value="NZ_JBHSOW010000016.1"/>
</dbReference>
<dbReference type="Pfam" id="PF03473">
    <property type="entry name" value="MOSC"/>
    <property type="match status" value="1"/>
</dbReference>
<proteinExistence type="predicted"/>
<evidence type="ECO:0000259" key="1">
    <source>
        <dbReference type="PROSITE" id="PS51340"/>
    </source>
</evidence>
<accession>A0ABW0VWH1</accession>
<dbReference type="PANTHER" id="PTHR30212">
    <property type="entry name" value="PROTEIN YIIM"/>
    <property type="match status" value="1"/>
</dbReference>
<dbReference type="PANTHER" id="PTHR30212:SF2">
    <property type="entry name" value="PROTEIN YIIM"/>
    <property type="match status" value="1"/>
</dbReference>
<evidence type="ECO:0000313" key="3">
    <source>
        <dbReference type="Proteomes" id="UP001596047"/>
    </source>
</evidence>
<keyword evidence="3" id="KW-1185">Reference proteome</keyword>
<gene>
    <name evidence="2" type="ORF">ACFPYJ_05140</name>
</gene>
<feature type="domain" description="MOSC" evidence="1">
    <location>
        <begin position="30"/>
        <end position="162"/>
    </location>
</feature>
<dbReference type="InterPro" id="IPR005302">
    <property type="entry name" value="MoCF_Sase_C"/>
</dbReference>
<dbReference type="InterPro" id="IPR052353">
    <property type="entry name" value="Benzoxazolinone_Detox_Enz"/>
</dbReference>
<organism evidence="2 3">
    <name type="scientific">Paenibacillus solisilvae</name>
    <dbReference type="NCBI Taxonomy" id="2486751"/>
    <lineage>
        <taxon>Bacteria</taxon>
        <taxon>Bacillati</taxon>
        <taxon>Bacillota</taxon>
        <taxon>Bacilli</taxon>
        <taxon>Bacillales</taxon>
        <taxon>Paenibacillaceae</taxon>
        <taxon>Paenibacillus</taxon>
    </lineage>
</organism>
<dbReference type="PROSITE" id="PS51340">
    <property type="entry name" value="MOSC"/>
    <property type="match status" value="1"/>
</dbReference>
<sequence>MKFAVHGLYVGQPETMLFRGKEVVSAIRKSAVHSPVKLNLLNLVGDLQGEPSVHGGADKAVHIYPYDHYRFWRERLGAAIEPAAFGENVSLAGAIESTIQIGDIFRAGSAIVQVSEPRQPCYKLAMLHGQAKLPLWMKETGFSGYYLRVLEEGILEPAGYWTLEDRERSGVSVLDAFNARYDTGDSWRSLVEQVLEGGGSLGSDWRNTLEKRLRKTVKRS</sequence>
<comment type="caution">
    <text evidence="2">The sequence shown here is derived from an EMBL/GenBank/DDBJ whole genome shotgun (WGS) entry which is preliminary data.</text>
</comment>
<dbReference type="EMBL" id="JBHSOW010000016">
    <property type="protein sequence ID" value="MFC5648520.1"/>
    <property type="molecule type" value="Genomic_DNA"/>
</dbReference>